<organism evidence="2 3">
    <name type="scientific">Drosophila suzukii</name>
    <name type="common">Spotted-wing drosophila fruit fly</name>
    <dbReference type="NCBI Taxonomy" id="28584"/>
    <lineage>
        <taxon>Eukaryota</taxon>
        <taxon>Metazoa</taxon>
        <taxon>Ecdysozoa</taxon>
        <taxon>Arthropoda</taxon>
        <taxon>Hexapoda</taxon>
        <taxon>Insecta</taxon>
        <taxon>Pterygota</taxon>
        <taxon>Neoptera</taxon>
        <taxon>Endopterygota</taxon>
        <taxon>Diptera</taxon>
        <taxon>Brachycera</taxon>
        <taxon>Muscomorpha</taxon>
        <taxon>Ephydroidea</taxon>
        <taxon>Drosophilidae</taxon>
        <taxon>Drosophila</taxon>
        <taxon>Sophophora</taxon>
    </lineage>
</organism>
<dbReference type="RefSeq" id="XP_070854806.1">
    <property type="nucleotide sequence ID" value="XM_070998705.1"/>
</dbReference>
<sequence>MRDARVYGHLILRSSRGKGTGQKGKQRGQIRLSGLTPDKLTNSHCWAGPGGDDSPG</sequence>
<gene>
    <name evidence="3" type="primary">LOC139354469</name>
</gene>
<dbReference type="GeneID" id="139354469"/>
<reference evidence="3" key="2">
    <citation type="submission" date="2025-08" db="UniProtKB">
        <authorList>
            <consortium name="RefSeq"/>
        </authorList>
    </citation>
    <scope>IDENTIFICATION</scope>
</reference>
<keyword evidence="2" id="KW-1185">Reference proteome</keyword>
<evidence type="ECO:0000313" key="2">
    <source>
        <dbReference type="Proteomes" id="UP001652628"/>
    </source>
</evidence>
<reference evidence="2" key="1">
    <citation type="submission" date="2025-05" db="UniProtKB">
        <authorList>
            <consortium name="RefSeq"/>
        </authorList>
    </citation>
    <scope>NUCLEOTIDE SEQUENCE [LARGE SCALE GENOMIC DNA]</scope>
</reference>
<feature type="region of interest" description="Disordered" evidence="1">
    <location>
        <begin position="1"/>
        <end position="56"/>
    </location>
</feature>
<proteinExistence type="predicted"/>
<dbReference type="Proteomes" id="UP001652628">
    <property type="component" value="Chromosome 2"/>
</dbReference>
<name>A0ABM4TXV8_DROSZ</name>
<evidence type="ECO:0000256" key="1">
    <source>
        <dbReference type="SAM" id="MobiDB-lite"/>
    </source>
</evidence>
<evidence type="ECO:0000313" key="3">
    <source>
        <dbReference type="RefSeq" id="XP_070854806.1"/>
    </source>
</evidence>
<accession>A0ABM4TXV8</accession>
<protein>
    <submittedName>
        <fullName evidence="3">Uncharacterized protein isoform X2</fullName>
    </submittedName>
</protein>